<keyword evidence="5 8" id="KW-0862">Zinc</keyword>
<feature type="binding site" evidence="8">
    <location>
        <position position="92"/>
    </location>
    <ligand>
        <name>Zn(2+)</name>
        <dbReference type="ChEBI" id="CHEBI:29105"/>
    </ligand>
</feature>
<dbReference type="EMBL" id="CP025570">
    <property type="protein sequence ID" value="AZZ38480.1"/>
    <property type="molecule type" value="Genomic_DNA"/>
</dbReference>
<evidence type="ECO:0000256" key="8">
    <source>
        <dbReference type="PIRSR" id="PIRSR001480-2"/>
    </source>
</evidence>
<feature type="binding site" evidence="8">
    <location>
        <position position="94"/>
    </location>
    <ligand>
        <name>Zn(2+)</name>
        <dbReference type="ChEBI" id="CHEBI:29105"/>
    </ligand>
</feature>
<feature type="active site" evidence="7">
    <location>
        <position position="275"/>
    </location>
</feature>
<dbReference type="GO" id="GO:0008270">
    <property type="term" value="F:zinc ion binding"/>
    <property type="evidence" value="ECO:0007669"/>
    <property type="project" value="InterPro"/>
</dbReference>
<evidence type="ECO:0000256" key="5">
    <source>
        <dbReference type="ARBA" id="ARBA00022833"/>
    </source>
</evidence>
<evidence type="ECO:0000256" key="6">
    <source>
        <dbReference type="ARBA" id="ARBA00023235"/>
    </source>
</evidence>
<comment type="similarity">
    <text evidence="2">Belongs to the mannose-6-phosphate isomerase type 1 family.</text>
</comment>
<dbReference type="PANTHER" id="PTHR10309">
    <property type="entry name" value="MANNOSE-6-PHOSPHATE ISOMERASE"/>
    <property type="match status" value="1"/>
</dbReference>
<protein>
    <recommendedName>
        <fullName evidence="3">mannose-6-phosphate isomerase</fullName>
        <ecNumber evidence="3">5.3.1.8</ecNumber>
    </recommendedName>
</protein>
<dbReference type="GO" id="GO:0005975">
    <property type="term" value="P:carbohydrate metabolic process"/>
    <property type="evidence" value="ECO:0007669"/>
    <property type="project" value="InterPro"/>
</dbReference>
<feature type="binding site" evidence="8">
    <location>
        <position position="256"/>
    </location>
    <ligand>
        <name>Zn(2+)</name>
        <dbReference type="ChEBI" id="CHEBI:29105"/>
    </ligand>
</feature>
<sequence>MERLQGTVQNYAWGSLDTIPGILGVEPDGRPQAEYWLGAYETASAALADGTPLNEHLDQHPQELGAACRQTFGDRLPFLLKILSADQPLSIQAHPDCRAACEGFSHEQDAETAAADRTFVDDWPRPELFVALSEVDALCGFREPRRTRALLEGLGVRTSLDEVFGPLTERSGSAGLAEVFLDCLSGDGHRLELVGEVVSAAVNHVDDAGDLGLLSRTAVELDEHHPGDPSLLAALLLNRVHLTRGQALQVPPGTMHTYLRGTGIEVAANSNNTVRGGLTAKHIDVDSLVRIVNFASGPAPIIEPDVHGPLVEYPTGRPEFQLWAVHLRPGAAEMLPATDRPRILLVLGGHLVCSSAASTEEIVRGQSLWIPAGEQVQIQGNCEAVQASCGLDPEKQVRRH</sequence>
<comment type="cofactor">
    <cofactor evidence="8">
        <name>Zn(2+)</name>
        <dbReference type="ChEBI" id="CHEBI:29105"/>
    </cofactor>
    <text evidence="8">Binds 1 zinc ion per subunit.</text>
</comment>
<dbReference type="Gene3D" id="2.60.120.10">
    <property type="entry name" value="Jelly Rolls"/>
    <property type="match status" value="2"/>
</dbReference>
<organism evidence="10 11">
    <name type="scientific">Acidipropionibacterium jensenii</name>
    <dbReference type="NCBI Taxonomy" id="1749"/>
    <lineage>
        <taxon>Bacteria</taxon>
        <taxon>Bacillati</taxon>
        <taxon>Actinomycetota</taxon>
        <taxon>Actinomycetes</taxon>
        <taxon>Propionibacteriales</taxon>
        <taxon>Propionibacteriaceae</taxon>
        <taxon>Acidipropionibacterium</taxon>
    </lineage>
</organism>
<dbReference type="InterPro" id="IPR046457">
    <property type="entry name" value="PMI_typeI_cat"/>
</dbReference>
<dbReference type="CDD" id="cd07011">
    <property type="entry name" value="cupin_PMI_type_I_N"/>
    <property type="match status" value="1"/>
</dbReference>
<dbReference type="PRINTS" id="PR00714">
    <property type="entry name" value="MAN6PISMRASE"/>
</dbReference>
<dbReference type="InterPro" id="IPR014710">
    <property type="entry name" value="RmlC-like_jellyroll"/>
</dbReference>
<dbReference type="NCBIfam" id="TIGR00218">
    <property type="entry name" value="manA"/>
    <property type="match status" value="1"/>
</dbReference>
<accession>A0A3Q9UHS4</accession>
<keyword evidence="6 10" id="KW-0413">Isomerase</keyword>
<dbReference type="GO" id="GO:0009298">
    <property type="term" value="P:GDP-mannose biosynthetic process"/>
    <property type="evidence" value="ECO:0007669"/>
    <property type="project" value="InterPro"/>
</dbReference>
<dbReference type="PIRSF" id="PIRSF001480">
    <property type="entry name" value="Mannose-6-phosphate_isomerase"/>
    <property type="match status" value="1"/>
</dbReference>
<dbReference type="AlphaFoldDB" id="A0A3Q9UHS4"/>
<evidence type="ECO:0000256" key="1">
    <source>
        <dbReference type="ARBA" id="ARBA00000757"/>
    </source>
</evidence>
<dbReference type="Pfam" id="PF20511">
    <property type="entry name" value="PMI_typeI_cat"/>
    <property type="match status" value="1"/>
</dbReference>
<evidence type="ECO:0000259" key="9">
    <source>
        <dbReference type="Pfam" id="PF20511"/>
    </source>
</evidence>
<feature type="domain" description="Phosphomannose isomerase type I catalytic" evidence="9">
    <location>
        <begin position="2"/>
        <end position="142"/>
    </location>
</feature>
<dbReference type="KEGG" id="aji:C0Z10_00475"/>
<dbReference type="EC" id="5.3.1.8" evidence="3"/>
<proteinExistence type="inferred from homology"/>
<evidence type="ECO:0000256" key="2">
    <source>
        <dbReference type="ARBA" id="ARBA00010772"/>
    </source>
</evidence>
<dbReference type="InterPro" id="IPR001250">
    <property type="entry name" value="Man6P_Isoase-1"/>
</dbReference>
<name>A0A3Q9UHS4_9ACTN</name>
<dbReference type="GO" id="GO:0005829">
    <property type="term" value="C:cytosol"/>
    <property type="evidence" value="ECO:0007669"/>
    <property type="project" value="TreeGrafter"/>
</dbReference>
<dbReference type="SUPFAM" id="SSF51182">
    <property type="entry name" value="RmlC-like cupins"/>
    <property type="match status" value="1"/>
</dbReference>
<dbReference type="GO" id="GO:0004476">
    <property type="term" value="F:mannose-6-phosphate isomerase activity"/>
    <property type="evidence" value="ECO:0007669"/>
    <property type="project" value="UniProtKB-EC"/>
</dbReference>
<evidence type="ECO:0000256" key="3">
    <source>
        <dbReference type="ARBA" id="ARBA00011956"/>
    </source>
</evidence>
<evidence type="ECO:0000313" key="11">
    <source>
        <dbReference type="Proteomes" id="UP000285875"/>
    </source>
</evidence>
<keyword evidence="4 8" id="KW-0479">Metal-binding</keyword>
<evidence type="ECO:0000313" key="10">
    <source>
        <dbReference type="EMBL" id="AZZ38480.1"/>
    </source>
</evidence>
<reference evidence="11" key="1">
    <citation type="submission" date="2017-12" db="EMBL/GenBank/DDBJ databases">
        <title>Whole genome sequencing of Acidipropionibacterium jensenii strains JS279 and JS280.</title>
        <authorList>
            <person name="Deptula P."/>
            <person name="Laine P."/>
            <person name="Smolander O.-P."/>
            <person name="Paulin L."/>
            <person name="Auvinen P."/>
            <person name="Varmanen P."/>
        </authorList>
    </citation>
    <scope>NUCLEOTIDE SEQUENCE [LARGE SCALE GENOMIC DNA]</scope>
    <source>
        <strain evidence="11">JS280</strain>
    </source>
</reference>
<dbReference type="Proteomes" id="UP000285875">
    <property type="component" value="Chromosome"/>
</dbReference>
<dbReference type="InterPro" id="IPR016305">
    <property type="entry name" value="Mannose-6-P_Isomerase"/>
</dbReference>
<dbReference type="RefSeq" id="WP_097798093.1">
    <property type="nucleotide sequence ID" value="NZ_CP025570.1"/>
</dbReference>
<dbReference type="Gene3D" id="1.10.441.10">
    <property type="entry name" value="Phosphomannose Isomerase, domain 2"/>
    <property type="match status" value="1"/>
</dbReference>
<evidence type="ECO:0000256" key="4">
    <source>
        <dbReference type="ARBA" id="ARBA00022723"/>
    </source>
</evidence>
<evidence type="ECO:0000256" key="7">
    <source>
        <dbReference type="PIRSR" id="PIRSR001480-1"/>
    </source>
</evidence>
<comment type="catalytic activity">
    <reaction evidence="1">
        <text>D-mannose 6-phosphate = D-fructose 6-phosphate</text>
        <dbReference type="Rhea" id="RHEA:12356"/>
        <dbReference type="ChEBI" id="CHEBI:58735"/>
        <dbReference type="ChEBI" id="CHEBI:61527"/>
        <dbReference type="EC" id="5.3.1.8"/>
    </reaction>
</comment>
<gene>
    <name evidence="10" type="primary">manA</name>
    <name evidence="10" type="ORF">C0Z10_00475</name>
</gene>
<dbReference type="PANTHER" id="PTHR10309:SF0">
    <property type="entry name" value="MANNOSE-6-PHOSPHATE ISOMERASE"/>
    <property type="match status" value="1"/>
</dbReference>
<dbReference type="InterPro" id="IPR011051">
    <property type="entry name" value="RmlC_Cupin_sf"/>
</dbReference>
<feature type="binding site" evidence="8">
    <location>
        <position position="127"/>
    </location>
    <ligand>
        <name>Zn(2+)</name>
        <dbReference type="ChEBI" id="CHEBI:29105"/>
    </ligand>
</feature>